<name>A0A448YME2_BRENA</name>
<accession>A0A448YME2</accession>
<reference evidence="2 3" key="1">
    <citation type="submission" date="2018-12" db="EMBL/GenBank/DDBJ databases">
        <authorList>
            <person name="Tiukova I."/>
            <person name="Dainat J."/>
        </authorList>
    </citation>
    <scope>NUCLEOTIDE SEQUENCE [LARGE SCALE GENOMIC DNA]</scope>
</reference>
<evidence type="ECO:0000313" key="3">
    <source>
        <dbReference type="Proteomes" id="UP000290900"/>
    </source>
</evidence>
<dbReference type="STRING" id="13370.A0A448YME2"/>
<protein>
    <submittedName>
        <fullName evidence="2">DEKNAAC103056</fullName>
    </submittedName>
</protein>
<dbReference type="FunCoup" id="A0A448YME2">
    <property type="interactions" value="51"/>
</dbReference>
<dbReference type="Pfam" id="PF08585">
    <property type="entry name" value="RMI1_N_C"/>
    <property type="match status" value="1"/>
</dbReference>
<dbReference type="EMBL" id="CAACVR010000017">
    <property type="protein sequence ID" value="VEU22061.1"/>
    <property type="molecule type" value="Genomic_DNA"/>
</dbReference>
<sequence length="196" mass="22434">MVGNIRLKNYLVEFKPREPVTADPWRLDRNTLFQIVDVRDISLSTVRYIDTLTELIDVNSSFADMQRTRTKSKRVVRSVNVDNEDGEDHLDDTADNDTSIAAGNRLFRLTLQDYHGNLCYGFEQEPLLFLRANNGLYPIPLGSKLIVKGGLTNVIFNCIQLTNLNTEYLGGEIDRMNFGLFERELGKMKKEIGRDD</sequence>
<keyword evidence="3" id="KW-1185">Reference proteome</keyword>
<dbReference type="AlphaFoldDB" id="A0A448YME2"/>
<dbReference type="Proteomes" id="UP000290900">
    <property type="component" value="Unassembled WGS sequence"/>
</dbReference>
<dbReference type="InParanoid" id="A0A448YME2"/>
<dbReference type="Gene3D" id="2.40.50.770">
    <property type="entry name" value="RecQ-mediated genome instability protein Rmi1, C-terminal domain"/>
    <property type="match status" value="1"/>
</dbReference>
<dbReference type="InterPro" id="IPR013894">
    <property type="entry name" value="RMI1_OB"/>
</dbReference>
<feature type="domain" description="RecQ mediated genome instability protein 1 OB-fold" evidence="1">
    <location>
        <begin position="23"/>
        <end position="177"/>
    </location>
</feature>
<evidence type="ECO:0000259" key="1">
    <source>
        <dbReference type="Pfam" id="PF08585"/>
    </source>
</evidence>
<gene>
    <name evidence="2" type="ORF">BRENAR_LOCUS2793</name>
</gene>
<dbReference type="InterPro" id="IPR042470">
    <property type="entry name" value="RMI1_N_C_sf"/>
</dbReference>
<proteinExistence type="predicted"/>
<organism evidence="2 3">
    <name type="scientific">Brettanomyces naardenensis</name>
    <name type="common">Yeast</name>
    <dbReference type="NCBI Taxonomy" id="13370"/>
    <lineage>
        <taxon>Eukaryota</taxon>
        <taxon>Fungi</taxon>
        <taxon>Dikarya</taxon>
        <taxon>Ascomycota</taxon>
        <taxon>Saccharomycotina</taxon>
        <taxon>Pichiomycetes</taxon>
        <taxon>Pichiales</taxon>
        <taxon>Pichiaceae</taxon>
        <taxon>Brettanomyces</taxon>
    </lineage>
</organism>
<evidence type="ECO:0000313" key="2">
    <source>
        <dbReference type="EMBL" id="VEU22061.1"/>
    </source>
</evidence>
<dbReference type="OrthoDB" id="341511at2759"/>